<dbReference type="eggNOG" id="COG0665">
    <property type="taxonomic scope" value="Bacteria"/>
</dbReference>
<dbReference type="KEGG" id="mno:Mnod_3730"/>
<keyword evidence="4" id="KW-1185">Reference proteome</keyword>
<dbReference type="SUPFAM" id="SSF51905">
    <property type="entry name" value="FAD/NAD(P)-binding domain"/>
    <property type="match status" value="1"/>
</dbReference>
<dbReference type="EMBL" id="CP001349">
    <property type="protein sequence ID" value="ACL58637.1"/>
    <property type="molecule type" value="Genomic_DNA"/>
</dbReference>
<proteinExistence type="predicted"/>
<dbReference type="PANTHER" id="PTHR13847:SF275">
    <property type="entry name" value="GAMMA-GLUTAMYLPUTRESCINE OXIDOREDUCTASE"/>
    <property type="match status" value="1"/>
</dbReference>
<dbReference type="HOGENOM" id="CLU_007884_3_3_5"/>
<dbReference type="Gene3D" id="3.30.9.10">
    <property type="entry name" value="D-Amino Acid Oxidase, subunit A, domain 2"/>
    <property type="match status" value="1"/>
</dbReference>
<dbReference type="Pfam" id="PF01266">
    <property type="entry name" value="DAO"/>
    <property type="match status" value="1"/>
</dbReference>
<name>B8IR97_METNO</name>
<reference evidence="3 4" key="1">
    <citation type="submission" date="2009-01" db="EMBL/GenBank/DDBJ databases">
        <title>Complete sequence of chromosome of Methylobacterium nodulans ORS 2060.</title>
        <authorList>
            <consortium name="US DOE Joint Genome Institute"/>
            <person name="Lucas S."/>
            <person name="Copeland A."/>
            <person name="Lapidus A."/>
            <person name="Glavina del Rio T."/>
            <person name="Dalin E."/>
            <person name="Tice H."/>
            <person name="Bruce D."/>
            <person name="Goodwin L."/>
            <person name="Pitluck S."/>
            <person name="Sims D."/>
            <person name="Brettin T."/>
            <person name="Detter J.C."/>
            <person name="Han C."/>
            <person name="Larimer F."/>
            <person name="Land M."/>
            <person name="Hauser L."/>
            <person name="Kyrpides N."/>
            <person name="Ivanova N."/>
            <person name="Marx C.J."/>
            <person name="Richardson P."/>
        </authorList>
    </citation>
    <scope>NUCLEOTIDE SEQUENCE [LARGE SCALE GENOMIC DNA]</scope>
    <source>
        <strain evidence="4">LMG 21967 / CNCM I-2342 / ORS 2060</strain>
    </source>
</reference>
<dbReference type="OrthoDB" id="9814969at2"/>
<dbReference type="PANTHER" id="PTHR13847">
    <property type="entry name" value="SARCOSINE DEHYDROGENASE-RELATED"/>
    <property type="match status" value="1"/>
</dbReference>
<dbReference type="STRING" id="460265.Mnod_3730"/>
<accession>B8IR97</accession>
<evidence type="ECO:0000313" key="3">
    <source>
        <dbReference type="EMBL" id="ACL58637.1"/>
    </source>
</evidence>
<dbReference type="GO" id="GO:0005737">
    <property type="term" value="C:cytoplasm"/>
    <property type="evidence" value="ECO:0007669"/>
    <property type="project" value="TreeGrafter"/>
</dbReference>
<organism evidence="3 4">
    <name type="scientific">Methylobacterium nodulans (strain LMG 21967 / CNCM I-2342 / ORS 2060)</name>
    <dbReference type="NCBI Taxonomy" id="460265"/>
    <lineage>
        <taxon>Bacteria</taxon>
        <taxon>Pseudomonadati</taxon>
        <taxon>Pseudomonadota</taxon>
        <taxon>Alphaproteobacteria</taxon>
        <taxon>Hyphomicrobiales</taxon>
        <taxon>Methylobacteriaceae</taxon>
        <taxon>Methylobacterium</taxon>
    </lineage>
</organism>
<keyword evidence="1" id="KW-0560">Oxidoreductase</keyword>
<dbReference type="AlphaFoldDB" id="B8IR97"/>
<evidence type="ECO:0000259" key="2">
    <source>
        <dbReference type="Pfam" id="PF01266"/>
    </source>
</evidence>
<feature type="domain" description="FAD dependent oxidoreductase" evidence="2">
    <location>
        <begin position="31"/>
        <end position="379"/>
    </location>
</feature>
<sequence length="423" mass="45060">MTANPSISLWDISAEEAEPVGTLDGDAVTELAVVGGGFTGLSTALHAAQRGLACHVLEAHRIGFGASGRNVGLVNAGLWLPPDAVIGRLGDTHGPALLAALSEAPSVVFALIERYGIRCEARRDGTIHAAHSPRGFEDLRRRAQQWRRLGAPVELLSREEAARAIGSGAFHGGLLDRRAGTINPMGYARGLARAAQGAGARISTGVTVRALSREGGRWRLRTDAGTLTARAVVLATNAYTDGLWPGLRNSYTPIRYFQVATAPLGARAASILRGGQGLWDTHPVMFSLRRDAFGRLLVGSMGRVIGGEDGLSRRWAARRLARLFPDLGPVAFETAWHGEIDMTPDHLPRIHRLAEDLYTAIGYNGRGIAPGTVFGRALAMLIAGGRKEDLPIPITPLQAAPGRRLMAPLYEAAFAANQLIRSL</sequence>
<evidence type="ECO:0000313" key="4">
    <source>
        <dbReference type="Proteomes" id="UP000008207"/>
    </source>
</evidence>
<dbReference type="Gene3D" id="3.50.50.60">
    <property type="entry name" value="FAD/NAD(P)-binding domain"/>
    <property type="match status" value="1"/>
</dbReference>
<dbReference type="Proteomes" id="UP000008207">
    <property type="component" value="Chromosome"/>
</dbReference>
<dbReference type="GO" id="GO:0016491">
    <property type="term" value="F:oxidoreductase activity"/>
    <property type="evidence" value="ECO:0007669"/>
    <property type="project" value="UniProtKB-KW"/>
</dbReference>
<protein>
    <submittedName>
        <fullName evidence="3">FAD dependent oxidoreductase</fullName>
    </submittedName>
</protein>
<evidence type="ECO:0000256" key="1">
    <source>
        <dbReference type="ARBA" id="ARBA00023002"/>
    </source>
</evidence>
<dbReference type="RefSeq" id="WP_015930293.1">
    <property type="nucleotide sequence ID" value="NC_011894.1"/>
</dbReference>
<dbReference type="InterPro" id="IPR036188">
    <property type="entry name" value="FAD/NAD-bd_sf"/>
</dbReference>
<gene>
    <name evidence="3" type="ordered locus">Mnod_3730</name>
</gene>
<dbReference type="InterPro" id="IPR006076">
    <property type="entry name" value="FAD-dep_OxRdtase"/>
</dbReference>